<dbReference type="Proteomes" id="UP001501725">
    <property type="component" value="Unassembled WGS sequence"/>
</dbReference>
<dbReference type="RefSeq" id="WP_345254711.1">
    <property type="nucleotide sequence ID" value="NZ_BAABGY010000006.1"/>
</dbReference>
<comment type="caution">
    <text evidence="1">The sequence shown here is derived from an EMBL/GenBank/DDBJ whole genome shotgun (WGS) entry which is preliminary data.</text>
</comment>
<reference evidence="2" key="1">
    <citation type="journal article" date="2019" name="Int. J. Syst. Evol. Microbiol.">
        <title>The Global Catalogue of Microorganisms (GCM) 10K type strain sequencing project: providing services to taxonomists for standard genome sequencing and annotation.</title>
        <authorList>
            <consortium name="The Broad Institute Genomics Platform"/>
            <consortium name="The Broad Institute Genome Sequencing Center for Infectious Disease"/>
            <person name="Wu L."/>
            <person name="Ma J."/>
        </authorList>
    </citation>
    <scope>NUCLEOTIDE SEQUENCE [LARGE SCALE GENOMIC DNA]</scope>
    <source>
        <strain evidence="2">JCM 17919</strain>
    </source>
</reference>
<evidence type="ECO:0000313" key="2">
    <source>
        <dbReference type="Proteomes" id="UP001501725"/>
    </source>
</evidence>
<gene>
    <name evidence="1" type="ORF">GCM10023184_14660</name>
</gene>
<proteinExistence type="predicted"/>
<keyword evidence="2" id="KW-1185">Reference proteome</keyword>
<sequence length="214" mass="24293">MKAHINTKTLIQSLPSSWDELPLKDYIKLTQVEIADQDPEDPLNLFTGLDNTIRVAAVLTNTPIDALEALPASIVMEMGKKLAFISEPLKPSKKGLIQWKDVESVSYDDFVTFQQLSKNPLPNLHLLIKAFSKNKLTEDEILNLSTQEAMSGFFTLRMYVRKYFKTTSRSTAWKAIRLIVQEGWTKAVTRCKRISRKQESRSNNLTDGSSLESK</sequence>
<protein>
    <submittedName>
        <fullName evidence="1">Uncharacterized protein</fullName>
    </submittedName>
</protein>
<organism evidence="1 2">
    <name type="scientific">Flaviaesturariibacter amylovorans</name>
    <dbReference type="NCBI Taxonomy" id="1084520"/>
    <lineage>
        <taxon>Bacteria</taxon>
        <taxon>Pseudomonadati</taxon>
        <taxon>Bacteroidota</taxon>
        <taxon>Chitinophagia</taxon>
        <taxon>Chitinophagales</taxon>
        <taxon>Chitinophagaceae</taxon>
        <taxon>Flaviaestuariibacter</taxon>
    </lineage>
</organism>
<evidence type="ECO:0000313" key="1">
    <source>
        <dbReference type="EMBL" id="GAA4326157.1"/>
    </source>
</evidence>
<accession>A0ABP8GLB9</accession>
<name>A0ABP8GLB9_9BACT</name>
<dbReference type="EMBL" id="BAABGY010000006">
    <property type="protein sequence ID" value="GAA4326157.1"/>
    <property type="molecule type" value="Genomic_DNA"/>
</dbReference>